<dbReference type="NCBIfam" id="TIGR00550">
    <property type="entry name" value="nadA"/>
    <property type="match status" value="1"/>
</dbReference>
<keyword evidence="5 10" id="KW-0662">Pyridine nucleotide biosynthesis</keyword>
<evidence type="ECO:0000256" key="3">
    <source>
        <dbReference type="ARBA" id="ARBA00022485"/>
    </source>
</evidence>
<keyword evidence="12" id="KW-1185">Reference proteome</keyword>
<reference evidence="11 12" key="1">
    <citation type="submission" date="2017-06" db="EMBL/GenBank/DDBJ databases">
        <title>Draft Genome Sequence of Natranaerobius trueperi halophilic, alkalithermophilic bacteria from soda lakes.</title>
        <authorList>
            <person name="Zhao B."/>
        </authorList>
    </citation>
    <scope>NUCLEOTIDE SEQUENCE [LARGE SCALE GENOMIC DNA]</scope>
    <source>
        <strain evidence="11 12">DSM 18760</strain>
    </source>
</reference>
<dbReference type="HAMAP" id="MF_00568">
    <property type="entry name" value="NadA_type2"/>
    <property type="match status" value="1"/>
</dbReference>
<comment type="catalytic activity">
    <reaction evidence="10">
        <text>iminosuccinate + dihydroxyacetone phosphate = quinolinate + phosphate + 2 H2O + H(+)</text>
        <dbReference type="Rhea" id="RHEA:25888"/>
        <dbReference type="ChEBI" id="CHEBI:15377"/>
        <dbReference type="ChEBI" id="CHEBI:15378"/>
        <dbReference type="ChEBI" id="CHEBI:29959"/>
        <dbReference type="ChEBI" id="CHEBI:43474"/>
        <dbReference type="ChEBI" id="CHEBI:57642"/>
        <dbReference type="ChEBI" id="CHEBI:77875"/>
        <dbReference type="EC" id="2.5.1.72"/>
    </reaction>
</comment>
<dbReference type="OrthoDB" id="9801204at2"/>
<dbReference type="EMBL" id="NIQC01000005">
    <property type="protein sequence ID" value="OWZ84371.1"/>
    <property type="molecule type" value="Genomic_DNA"/>
</dbReference>
<comment type="subcellular location">
    <subcellularLocation>
        <location evidence="10">Cytoplasm</location>
    </subcellularLocation>
</comment>
<sequence>MNNFTNTQKEIIKLKEKKDATILAHNYQIPQIQEISDFVGDSFELSKIATEVYNSVVVFCGVHFMAESAKILSPQKKVILPDERAGCPLADMATPDQVRKMKERYPNAKVVAYVNTSADVKAESDICCTSSNAVEVVNSLDTDEVIFLPDQNLANYVSQFTDKDIIPWNGYCISHSRVTIEEVNKTREFHPNTPIIVHPECPKEVKDKADYIMGTGGMVKFAKETDYSKVIIGTEEGLLHRLRRENPGKEFYLLSPSFFCSNMKKITLQGLLSSLKNLSPEVNVPEKTRSKAYQTLEKMLNN</sequence>
<comment type="similarity">
    <text evidence="10">Belongs to the quinolinate synthase family. Type 2 subfamily.</text>
</comment>
<dbReference type="PANTHER" id="PTHR30573:SF0">
    <property type="entry name" value="QUINOLINATE SYNTHASE, CHLOROPLASTIC"/>
    <property type="match status" value="1"/>
</dbReference>
<gene>
    <name evidence="10" type="primary">nadA</name>
    <name evidence="11" type="ORF">CDO51_03670</name>
</gene>
<evidence type="ECO:0000256" key="7">
    <source>
        <dbReference type="ARBA" id="ARBA00022723"/>
    </source>
</evidence>
<dbReference type="GO" id="GO:0034628">
    <property type="term" value="P:'de novo' NAD+ biosynthetic process from L-aspartate"/>
    <property type="evidence" value="ECO:0007669"/>
    <property type="project" value="TreeGrafter"/>
</dbReference>
<dbReference type="NCBIfam" id="NF006879">
    <property type="entry name" value="PRK09375.1-4"/>
    <property type="match status" value="1"/>
</dbReference>
<feature type="binding site" evidence="10">
    <location>
        <begin position="113"/>
        <end position="115"/>
    </location>
    <ligand>
        <name>iminosuccinate</name>
        <dbReference type="ChEBI" id="CHEBI:77875"/>
    </ligand>
</feature>
<dbReference type="UniPathway" id="UPA00253">
    <property type="reaction ID" value="UER00327"/>
</dbReference>
<organism evidence="11 12">
    <name type="scientific">Natranaerobius trueperi</name>
    <dbReference type="NCBI Taxonomy" id="759412"/>
    <lineage>
        <taxon>Bacteria</taxon>
        <taxon>Bacillati</taxon>
        <taxon>Bacillota</taxon>
        <taxon>Clostridia</taxon>
        <taxon>Natranaerobiales</taxon>
        <taxon>Natranaerobiaceae</taxon>
        <taxon>Natranaerobius</taxon>
    </lineage>
</organism>
<evidence type="ECO:0000313" key="12">
    <source>
        <dbReference type="Proteomes" id="UP000214588"/>
    </source>
</evidence>
<evidence type="ECO:0000256" key="2">
    <source>
        <dbReference type="ARBA" id="ARBA00012669"/>
    </source>
</evidence>
<dbReference type="Pfam" id="PF02445">
    <property type="entry name" value="NadA"/>
    <property type="match status" value="1"/>
</dbReference>
<name>A0A226BZM1_9FIRM</name>
<comment type="pathway">
    <text evidence="1 10">Cofactor biosynthesis; NAD(+) biosynthesis; quinolinate from iminoaspartate: step 1/1.</text>
</comment>
<dbReference type="NCBIfam" id="NF006878">
    <property type="entry name" value="PRK09375.1-2"/>
    <property type="match status" value="1"/>
</dbReference>
<keyword evidence="6 10" id="KW-0808">Transferase</keyword>
<dbReference type="GO" id="GO:0051539">
    <property type="term" value="F:4 iron, 4 sulfur cluster binding"/>
    <property type="evidence" value="ECO:0007669"/>
    <property type="project" value="UniProtKB-KW"/>
</dbReference>
<accession>A0A226BZM1</accession>
<dbReference type="InterPro" id="IPR023066">
    <property type="entry name" value="Quinolinate_synth_type2"/>
</dbReference>
<keyword evidence="4 10" id="KW-0963">Cytoplasm</keyword>
<dbReference type="PANTHER" id="PTHR30573">
    <property type="entry name" value="QUINOLINATE SYNTHETASE A"/>
    <property type="match status" value="1"/>
</dbReference>
<evidence type="ECO:0000256" key="8">
    <source>
        <dbReference type="ARBA" id="ARBA00023004"/>
    </source>
</evidence>
<dbReference type="SUPFAM" id="SSF142754">
    <property type="entry name" value="NadA-like"/>
    <property type="match status" value="1"/>
</dbReference>
<evidence type="ECO:0000256" key="1">
    <source>
        <dbReference type="ARBA" id="ARBA00005065"/>
    </source>
</evidence>
<feature type="binding site" evidence="10">
    <location>
        <begin position="198"/>
        <end position="200"/>
    </location>
    <ligand>
        <name>iminosuccinate</name>
        <dbReference type="ChEBI" id="CHEBI:77875"/>
    </ligand>
</feature>
<proteinExistence type="inferred from homology"/>
<evidence type="ECO:0000256" key="10">
    <source>
        <dbReference type="HAMAP-Rule" id="MF_00568"/>
    </source>
</evidence>
<keyword evidence="9 10" id="KW-0411">Iron-sulfur</keyword>
<evidence type="ECO:0000313" key="11">
    <source>
        <dbReference type="EMBL" id="OWZ84371.1"/>
    </source>
</evidence>
<feature type="binding site" evidence="10">
    <location>
        <position position="260"/>
    </location>
    <ligand>
        <name>[4Fe-4S] cluster</name>
        <dbReference type="ChEBI" id="CHEBI:49883"/>
    </ligand>
</feature>
<feature type="binding site" evidence="10">
    <location>
        <position position="130"/>
    </location>
    <ligand>
        <name>iminosuccinate</name>
        <dbReference type="ChEBI" id="CHEBI:77875"/>
    </ligand>
</feature>
<comment type="cofactor">
    <cofactor evidence="10">
        <name>[4Fe-4S] cluster</name>
        <dbReference type="ChEBI" id="CHEBI:49883"/>
    </cofactor>
    <text evidence="10">Binds 1 [4Fe-4S] cluster per subunit.</text>
</comment>
<dbReference type="GO" id="GO:0046872">
    <property type="term" value="F:metal ion binding"/>
    <property type="evidence" value="ECO:0007669"/>
    <property type="project" value="UniProtKB-KW"/>
</dbReference>
<feature type="binding site" evidence="10">
    <location>
        <position position="172"/>
    </location>
    <ligand>
        <name>[4Fe-4S] cluster</name>
        <dbReference type="ChEBI" id="CHEBI:49883"/>
    </ligand>
</feature>
<dbReference type="InterPro" id="IPR003473">
    <property type="entry name" value="NadA"/>
</dbReference>
<dbReference type="EC" id="2.5.1.72" evidence="2 10"/>
<dbReference type="GO" id="GO:0005737">
    <property type="term" value="C:cytoplasm"/>
    <property type="evidence" value="ECO:0007669"/>
    <property type="project" value="UniProtKB-SubCell"/>
</dbReference>
<comment type="function">
    <text evidence="10">Catalyzes the condensation of iminoaspartate with dihydroxyacetone phosphate to form quinolinate.</text>
</comment>
<evidence type="ECO:0000256" key="4">
    <source>
        <dbReference type="ARBA" id="ARBA00022490"/>
    </source>
</evidence>
<keyword evidence="8 10" id="KW-0408">Iron</keyword>
<evidence type="ECO:0000256" key="6">
    <source>
        <dbReference type="ARBA" id="ARBA00022679"/>
    </source>
</evidence>
<feature type="binding site" evidence="10">
    <location>
        <position position="215"/>
    </location>
    <ligand>
        <name>iminosuccinate</name>
        <dbReference type="ChEBI" id="CHEBI:77875"/>
    </ligand>
</feature>
<protein>
    <recommendedName>
        <fullName evidence="2 10">Quinolinate synthase</fullName>
        <ecNumber evidence="2 10">2.5.1.72</ecNumber>
    </recommendedName>
</protein>
<feature type="binding site" evidence="10">
    <location>
        <position position="87"/>
    </location>
    <ligand>
        <name>[4Fe-4S] cluster</name>
        <dbReference type="ChEBI" id="CHEBI:49883"/>
    </ligand>
</feature>
<dbReference type="FunFam" id="3.40.50.10800:FF:000003">
    <property type="entry name" value="Quinolinate synthase A"/>
    <property type="match status" value="1"/>
</dbReference>
<dbReference type="Gene3D" id="3.40.50.10800">
    <property type="entry name" value="NadA-like"/>
    <property type="match status" value="3"/>
</dbReference>
<dbReference type="InterPro" id="IPR036094">
    <property type="entry name" value="NadA_sf"/>
</dbReference>
<feature type="binding site" evidence="10">
    <location>
        <position position="25"/>
    </location>
    <ligand>
        <name>iminosuccinate</name>
        <dbReference type="ChEBI" id="CHEBI:77875"/>
    </ligand>
</feature>
<keyword evidence="3 10" id="KW-0004">4Fe-4S</keyword>
<dbReference type="Proteomes" id="UP000214588">
    <property type="component" value="Unassembled WGS sequence"/>
</dbReference>
<evidence type="ECO:0000256" key="9">
    <source>
        <dbReference type="ARBA" id="ARBA00023014"/>
    </source>
</evidence>
<comment type="caution">
    <text evidence="11">The sequence shown here is derived from an EMBL/GenBank/DDBJ whole genome shotgun (WGS) entry which is preliminary data.</text>
</comment>
<evidence type="ECO:0000256" key="5">
    <source>
        <dbReference type="ARBA" id="ARBA00022642"/>
    </source>
</evidence>
<feature type="binding site" evidence="10">
    <location>
        <position position="42"/>
    </location>
    <ligand>
        <name>iminosuccinate</name>
        <dbReference type="ChEBI" id="CHEBI:77875"/>
    </ligand>
</feature>
<keyword evidence="7 10" id="KW-0479">Metal-binding</keyword>
<dbReference type="AlphaFoldDB" id="A0A226BZM1"/>
<dbReference type="GO" id="GO:0008987">
    <property type="term" value="F:quinolinate synthetase A activity"/>
    <property type="evidence" value="ECO:0007669"/>
    <property type="project" value="UniProtKB-UniRule"/>
</dbReference>